<reference evidence="1" key="1">
    <citation type="journal article" date="2020" name="Nature">
        <title>Giant virus diversity and host interactions through global metagenomics.</title>
        <authorList>
            <person name="Schulz F."/>
            <person name="Roux S."/>
            <person name="Paez-Espino D."/>
            <person name="Jungbluth S."/>
            <person name="Walsh D.A."/>
            <person name="Denef V.J."/>
            <person name="McMahon K.D."/>
            <person name="Konstantinidis K.T."/>
            <person name="Eloe-Fadrosh E.A."/>
            <person name="Kyrpides N.C."/>
            <person name="Woyke T."/>
        </authorList>
    </citation>
    <scope>NUCLEOTIDE SEQUENCE</scope>
    <source>
        <strain evidence="1">GVMAG-M-3300019093-7</strain>
    </source>
</reference>
<sequence>MCYSNFHHSLVNNIDRVNALNEIPNNLIYYQYGLLTRETTWMNQTEYAFVISPQGNGIDCIRTWEALCFGCIPIFKKCGIEDLFIDLPVLIVNEWYEVTNELLVDTVHKFKNMTFNYEKLKLKYWTDQINQYRHMKI</sequence>
<accession>A0A6C0BVA5</accession>
<proteinExistence type="predicted"/>
<dbReference type="AlphaFoldDB" id="A0A6C0BVA5"/>
<evidence type="ECO:0008006" key="2">
    <source>
        <dbReference type="Google" id="ProtNLM"/>
    </source>
</evidence>
<name>A0A6C0BVA5_9ZZZZ</name>
<dbReference type="EMBL" id="MN739268">
    <property type="protein sequence ID" value="QHS96257.1"/>
    <property type="molecule type" value="Genomic_DNA"/>
</dbReference>
<organism evidence="1">
    <name type="scientific">viral metagenome</name>
    <dbReference type="NCBI Taxonomy" id="1070528"/>
    <lineage>
        <taxon>unclassified sequences</taxon>
        <taxon>metagenomes</taxon>
        <taxon>organismal metagenomes</taxon>
    </lineage>
</organism>
<evidence type="ECO:0000313" key="1">
    <source>
        <dbReference type="EMBL" id="QHS96257.1"/>
    </source>
</evidence>
<protein>
    <recommendedName>
        <fullName evidence="2">Exostosin GT47 domain-containing protein</fullName>
    </recommendedName>
</protein>